<evidence type="ECO:0000313" key="1">
    <source>
        <dbReference type="EMBL" id="RCU56925.1"/>
    </source>
</evidence>
<dbReference type="EMBL" id="QPIG01000004">
    <property type="protein sequence ID" value="RCU56925.1"/>
    <property type="molecule type" value="Genomic_DNA"/>
</dbReference>
<protein>
    <submittedName>
        <fullName evidence="1">Uncharacterized protein</fullName>
    </submittedName>
</protein>
<comment type="caution">
    <text evidence="1">The sequence shown here is derived from an EMBL/GenBank/DDBJ whole genome shotgun (WGS) entry which is preliminary data.</text>
</comment>
<evidence type="ECO:0000313" key="2">
    <source>
        <dbReference type="Proteomes" id="UP000252249"/>
    </source>
</evidence>
<dbReference type="AlphaFoldDB" id="A0A368P4U3"/>
<accession>A0A368P4U3</accession>
<sequence length="122" mass="14791">MKVQSGKTIDHISKDIEQLFYLRQENQQCIDNALQFDNASQSEIEDRKRLAAEYDKMIQFRNIEREYLKVNYLDKYNGKFPYIPHEVLRTLKEVISEMKMVENCFEDKEDFEKHWNKFISSL</sequence>
<name>A0A368P4U3_9FLAO</name>
<proteinExistence type="predicted"/>
<dbReference type="Proteomes" id="UP000252249">
    <property type="component" value="Unassembled WGS sequence"/>
</dbReference>
<organism evidence="1 2">
    <name type="scientific">Oceanihabitans sediminis</name>
    <dbReference type="NCBI Taxonomy" id="1812012"/>
    <lineage>
        <taxon>Bacteria</taxon>
        <taxon>Pseudomonadati</taxon>
        <taxon>Bacteroidota</taxon>
        <taxon>Flavobacteriia</taxon>
        <taxon>Flavobacteriales</taxon>
        <taxon>Flavobacteriaceae</taxon>
        <taxon>Oceanihabitans</taxon>
    </lineage>
</organism>
<keyword evidence="2" id="KW-1185">Reference proteome</keyword>
<gene>
    <name evidence="1" type="ORF">DU428_11325</name>
</gene>
<reference evidence="1 2" key="1">
    <citation type="submission" date="2018-07" db="EMBL/GenBank/DDBJ databases">
        <title>Oceanihabitans testaceum sp. nov., isolated from marine sediment.</title>
        <authorList>
            <person name="Li C.-M."/>
        </authorList>
    </citation>
    <scope>NUCLEOTIDE SEQUENCE [LARGE SCALE GENOMIC DNA]</scope>
    <source>
        <strain evidence="1 2">S9-10</strain>
    </source>
</reference>
<dbReference type="RefSeq" id="WP_113966399.1">
    <property type="nucleotide sequence ID" value="NZ_JBLWTE010000003.1"/>
</dbReference>